<comment type="caution">
    <text evidence="1">The sequence shown here is derived from an EMBL/GenBank/DDBJ whole genome shotgun (WGS) entry which is preliminary data.</text>
</comment>
<organism evidence="1 2">
    <name type="scientific">Sphingobacterium hotanense</name>
    <dbReference type="NCBI Taxonomy" id="649196"/>
    <lineage>
        <taxon>Bacteria</taxon>
        <taxon>Pseudomonadati</taxon>
        <taxon>Bacteroidota</taxon>
        <taxon>Sphingobacteriia</taxon>
        <taxon>Sphingobacteriales</taxon>
        <taxon>Sphingobacteriaceae</taxon>
        <taxon>Sphingobacterium</taxon>
    </lineage>
</organism>
<reference evidence="1" key="2">
    <citation type="journal article" date="2022" name="Sci. Total Environ.">
        <title>Prevalence, transmission, and molecular epidemiology of tet(X)-positive bacteria among humans, animals, and environmental niches in China: An epidemiological, and genomic-based study.</title>
        <authorList>
            <person name="Dong N."/>
            <person name="Zeng Y."/>
            <person name="Cai C."/>
            <person name="Sun C."/>
            <person name="Lu J."/>
            <person name="Liu C."/>
            <person name="Zhou H."/>
            <person name="Sun Q."/>
            <person name="Shu L."/>
            <person name="Wang H."/>
            <person name="Wang Y."/>
            <person name="Wang S."/>
            <person name="Wu C."/>
            <person name="Chan E.W."/>
            <person name="Chen G."/>
            <person name="Shen Z."/>
            <person name="Chen S."/>
            <person name="Zhang R."/>
        </authorList>
    </citation>
    <scope>NUCLEOTIDE SEQUENCE</scope>
    <source>
        <strain evidence="1">R1692</strain>
    </source>
</reference>
<dbReference type="EMBL" id="JACAGK010000021">
    <property type="protein sequence ID" value="MDM1048405.1"/>
    <property type="molecule type" value="Genomic_DNA"/>
</dbReference>
<reference evidence="1" key="1">
    <citation type="submission" date="2020-06" db="EMBL/GenBank/DDBJ databases">
        <authorList>
            <person name="Dong N."/>
        </authorList>
    </citation>
    <scope>NUCLEOTIDE SEQUENCE</scope>
    <source>
        <strain evidence="1">R1692</strain>
    </source>
</reference>
<gene>
    <name evidence="1" type="ORF">HX018_09165</name>
</gene>
<name>A0ABT7NMM9_9SPHI</name>
<evidence type="ECO:0000313" key="2">
    <source>
        <dbReference type="Proteomes" id="UP001170954"/>
    </source>
</evidence>
<accession>A0ABT7NMM9</accession>
<evidence type="ECO:0000313" key="1">
    <source>
        <dbReference type="EMBL" id="MDM1048405.1"/>
    </source>
</evidence>
<dbReference type="RefSeq" id="WP_286651213.1">
    <property type="nucleotide sequence ID" value="NZ_JACAGK010000021.1"/>
</dbReference>
<sequence length="80" mass="9316">MKPIEFKGQNVVFGEGQKEYQPLPALKFHDGQVITCWEFTEEEILHIIETRCMYINQLTFNMPLQPLLPTVDLSDGVELY</sequence>
<protein>
    <submittedName>
        <fullName evidence="1">Uncharacterized protein</fullName>
    </submittedName>
</protein>
<keyword evidence="2" id="KW-1185">Reference proteome</keyword>
<dbReference type="Proteomes" id="UP001170954">
    <property type="component" value="Unassembled WGS sequence"/>
</dbReference>
<proteinExistence type="predicted"/>